<dbReference type="EMBL" id="GBRH01171793">
    <property type="protein sequence ID" value="JAE26103.1"/>
    <property type="molecule type" value="Transcribed_RNA"/>
</dbReference>
<accession>A0A0A9GZU6</accession>
<dbReference type="AlphaFoldDB" id="A0A0A9GZU6"/>
<reference evidence="1" key="1">
    <citation type="submission" date="2014-09" db="EMBL/GenBank/DDBJ databases">
        <authorList>
            <person name="Magalhaes I.L.F."/>
            <person name="Oliveira U."/>
            <person name="Santos F.R."/>
            <person name="Vidigal T.H.D.A."/>
            <person name="Brescovit A.D."/>
            <person name="Santos A.J."/>
        </authorList>
    </citation>
    <scope>NUCLEOTIDE SEQUENCE</scope>
    <source>
        <tissue evidence="1">Shoot tissue taken approximately 20 cm above the soil surface</tissue>
    </source>
</reference>
<sequence length="49" mass="5935">MAIIYMGGRLPQIFLNVRLYKQLKIYFYYYNSLKGNTFLILHHWDCCAT</sequence>
<organism evidence="1">
    <name type="scientific">Arundo donax</name>
    <name type="common">Giant reed</name>
    <name type="synonym">Donax arundinaceus</name>
    <dbReference type="NCBI Taxonomy" id="35708"/>
    <lineage>
        <taxon>Eukaryota</taxon>
        <taxon>Viridiplantae</taxon>
        <taxon>Streptophyta</taxon>
        <taxon>Embryophyta</taxon>
        <taxon>Tracheophyta</taxon>
        <taxon>Spermatophyta</taxon>
        <taxon>Magnoliopsida</taxon>
        <taxon>Liliopsida</taxon>
        <taxon>Poales</taxon>
        <taxon>Poaceae</taxon>
        <taxon>PACMAD clade</taxon>
        <taxon>Arundinoideae</taxon>
        <taxon>Arundineae</taxon>
        <taxon>Arundo</taxon>
    </lineage>
</organism>
<reference evidence="1" key="2">
    <citation type="journal article" date="2015" name="Data Brief">
        <title>Shoot transcriptome of the giant reed, Arundo donax.</title>
        <authorList>
            <person name="Barrero R.A."/>
            <person name="Guerrero F.D."/>
            <person name="Moolhuijzen P."/>
            <person name="Goolsby J.A."/>
            <person name="Tidwell J."/>
            <person name="Bellgard S.E."/>
            <person name="Bellgard M.I."/>
        </authorList>
    </citation>
    <scope>NUCLEOTIDE SEQUENCE</scope>
    <source>
        <tissue evidence="1">Shoot tissue taken approximately 20 cm above the soil surface</tissue>
    </source>
</reference>
<evidence type="ECO:0000313" key="1">
    <source>
        <dbReference type="EMBL" id="JAE26103.1"/>
    </source>
</evidence>
<name>A0A0A9GZU6_ARUDO</name>
<proteinExistence type="predicted"/>
<protein>
    <submittedName>
        <fullName evidence="1">Uncharacterized protein</fullName>
    </submittedName>
</protein>